<feature type="compositionally biased region" description="Acidic residues" evidence="1">
    <location>
        <begin position="818"/>
        <end position="842"/>
    </location>
</feature>
<reference evidence="4 5" key="2">
    <citation type="submission" date="2024-05" db="EMBL/GenBank/DDBJ databases">
        <authorList>
            <person name="Chen Y."/>
            <person name="Shah S."/>
            <person name="Dougan E. K."/>
            <person name="Thang M."/>
            <person name="Chan C."/>
        </authorList>
    </citation>
    <scope>NUCLEOTIDE SEQUENCE [LARGE SCALE GENOMIC DNA]</scope>
</reference>
<reference evidence="3" key="1">
    <citation type="submission" date="2022-10" db="EMBL/GenBank/DDBJ databases">
        <authorList>
            <person name="Chen Y."/>
            <person name="Dougan E. K."/>
            <person name="Chan C."/>
            <person name="Rhodes N."/>
            <person name="Thang M."/>
        </authorList>
    </citation>
    <scope>NUCLEOTIDE SEQUENCE</scope>
</reference>
<evidence type="ECO:0000313" key="3">
    <source>
        <dbReference type="EMBL" id="CAI3997956.1"/>
    </source>
</evidence>
<dbReference type="GO" id="GO:0015074">
    <property type="term" value="P:DNA integration"/>
    <property type="evidence" value="ECO:0007669"/>
    <property type="project" value="InterPro"/>
</dbReference>
<evidence type="ECO:0000313" key="4">
    <source>
        <dbReference type="EMBL" id="CAL4785268.1"/>
    </source>
</evidence>
<dbReference type="PROSITE" id="PS50994">
    <property type="entry name" value="INTEGRASE"/>
    <property type="match status" value="1"/>
</dbReference>
<dbReference type="Proteomes" id="UP001152797">
    <property type="component" value="Unassembled WGS sequence"/>
</dbReference>
<dbReference type="GO" id="GO:0003676">
    <property type="term" value="F:nucleic acid binding"/>
    <property type="evidence" value="ECO:0007669"/>
    <property type="project" value="InterPro"/>
</dbReference>
<keyword evidence="5" id="KW-1185">Reference proteome</keyword>
<sequence>MAVSEPSSQLGSEDDLIAILDTGCNATCHGSQWYDRFIKATGAPEAHLDNIEGSNTRGIGGNMKVSGRRLLEVCFELADSTFARSQAPLLLSLETQRQLGFKIDIPNHVVYSSTLGSELKLVQRDGLLAIRLIPSYLGLSCTHESGDSGEQQLHGKDAHGDHQNTTPEVEEEDELPLTPEVHLPVDELSKTVLTKGQKKQLKDTIQDVKETDNHMWDCLRATHHLGFRRRTLPKGCKTFLLEIFAGAALLSMIAADCGLPVSQPVDVTHDGIDLKIHQHRAQVERQIEADDPYCISFSPVCGPWSPWQFVNASRDPSFAEHLHDIRMEWRPVIKWIVKIIRQRLQRGRQVVFEQPWPSQMWNLLCVQMLLQDAPTDAVSGEHLEAVRCDQCMFGLADEQNYMPHKKPTGIMTASAGVKQCLNITCDGSHQHHRLEGSSRTHKAQHWPLDFCKAILTGLLQDLETNMTKVAFPAEAVVEDNPLGSLDMIYEPSDMALESDGKHRADDHELQLEEHREESAEAVAAQDAIRKQEWLKLPYAQRVAVRRLHQMTGHASTSAMGRMLRVARASPEVLHKLKFFKCEACQQTKRPEPRPVVRPPIPYTFNHEISADCLEVRDAIGNRYTVFSVICLGTLYHCAWIVSDQGGTPSSLKCAEALRDGWLTIFGAPRFLTVDRGVANRGRLAELVNSQGIYLRFAGKEAAHQIGRCERHGGILKESFAHVDSSQKVRTALTRRSTPLRGPYHPGDLLCFHREGRWYGPARMIGREGRSNLWLIHGGIPIVIAEEKVRPALAGEVIAKQLTELKPQRKRKRQVLQDDVGEDEVPFGDDLDPSVGIGDEDDQGSFFHLGRGGGEQQQAEETPVIPALSQPDVQPQQPEPEEQIPYPDVTGGEILVDLDSNGMDSQPPGLVAPSMSQHPPGFEEDPLLRPPPGLVAQSPGLVTPPVPPPLEFNDMDEFMQESYTPTSPIPTPDGPARDRLLTELEPDQEMVPPTPAPPTPEGAHRVSELQEAITPKKAVKKKKGNKELNYGKSDDALRQKIDQARAKEWQNWSNFDACDVIPPDKAKDFLDAHPDAQVLPTRWVDVDKSDGGEEAFLKSRLVVRGDLEKDNEYRTDSPTASHLMLSLILSFCACFNLNLHCGDITAAFLQGFGLARVLILSMPWDGIPGLPKGSLLRAKKPVYGTRDAPRGFWRALHRTLLQAGFRAVPHELGAYVMNKPNGEIDGLLVCHVDDLLWCGGEATQKAMEVVQQKLKFGKVEESEFKYCGRVIKQTEKGIVVTCPHGLEKTRPIQLSTGRKRDRMSPATTEEQAQLRSVVGSLNWIVRVCRPDLAYDTNHLQTCAQCPVVQDLVEANALLRRAQMTRDQELVYGWNQFDFNKLEIISVTDASHAADFDVDKNGNKMGFRSQSGRVLLIGGPEVMKDGKGPVHLLSWKSQVIRRVCRSTLQAESLSMLSGYEEAEHLRMVLHGLRKDHDPLDPSWKVESKDMVTLHQVTDCRSLKDHLVQVSGGEVNDKRLAIDICGMRQMIWRENGQSYGDTMLNEKPPENGTTRVQWCNTKTMLADGDHCHGTWLKRTGQNRC</sequence>
<gene>
    <name evidence="3" type="ORF">C1SCF055_LOCUS24291</name>
</gene>
<evidence type="ECO:0000259" key="2">
    <source>
        <dbReference type="PROSITE" id="PS50994"/>
    </source>
</evidence>
<dbReference type="OrthoDB" id="447612at2759"/>
<feature type="region of interest" description="Disordered" evidence="1">
    <location>
        <begin position="807"/>
        <end position="860"/>
    </location>
</feature>
<accession>A0A9P1G3A0</accession>
<proteinExistence type="predicted"/>
<dbReference type="InterPro" id="IPR001584">
    <property type="entry name" value="Integrase_cat-core"/>
</dbReference>
<evidence type="ECO:0000256" key="1">
    <source>
        <dbReference type="SAM" id="MobiDB-lite"/>
    </source>
</evidence>
<dbReference type="EMBL" id="CAMXCT020002402">
    <property type="protein sequence ID" value="CAL1151331.1"/>
    <property type="molecule type" value="Genomic_DNA"/>
</dbReference>
<dbReference type="Pfam" id="PF07727">
    <property type="entry name" value="RVT_2"/>
    <property type="match status" value="1"/>
</dbReference>
<protein>
    <submittedName>
        <fullName evidence="4">Retrovirus-related Pol polyprotein from transposon RE2 (Retro element 2) (AtRE2)</fullName>
    </submittedName>
</protein>
<dbReference type="Gene3D" id="3.30.420.10">
    <property type="entry name" value="Ribonuclease H-like superfamily/Ribonuclease H"/>
    <property type="match status" value="1"/>
</dbReference>
<evidence type="ECO:0000313" key="5">
    <source>
        <dbReference type="Proteomes" id="UP001152797"/>
    </source>
</evidence>
<comment type="caution">
    <text evidence="3">The sequence shown here is derived from an EMBL/GenBank/DDBJ whole genome shotgun (WGS) entry which is preliminary data.</text>
</comment>
<organism evidence="3">
    <name type="scientific">Cladocopium goreaui</name>
    <dbReference type="NCBI Taxonomy" id="2562237"/>
    <lineage>
        <taxon>Eukaryota</taxon>
        <taxon>Sar</taxon>
        <taxon>Alveolata</taxon>
        <taxon>Dinophyceae</taxon>
        <taxon>Suessiales</taxon>
        <taxon>Symbiodiniaceae</taxon>
        <taxon>Cladocopium</taxon>
    </lineage>
</organism>
<dbReference type="InterPro" id="IPR013103">
    <property type="entry name" value="RVT_2"/>
</dbReference>
<dbReference type="InterPro" id="IPR012337">
    <property type="entry name" value="RNaseH-like_sf"/>
</dbReference>
<name>A0A9P1G3A0_9DINO</name>
<dbReference type="InterPro" id="IPR036397">
    <property type="entry name" value="RNaseH_sf"/>
</dbReference>
<feature type="region of interest" description="Disordered" evidence="1">
    <location>
        <begin position="147"/>
        <end position="181"/>
    </location>
</feature>
<dbReference type="EMBL" id="CAMXCT030002402">
    <property type="protein sequence ID" value="CAL4785268.1"/>
    <property type="molecule type" value="Genomic_DNA"/>
</dbReference>
<feature type="domain" description="Integrase catalytic" evidence="2">
    <location>
        <begin position="597"/>
        <end position="719"/>
    </location>
</feature>
<dbReference type="EMBL" id="CAMXCT010002402">
    <property type="protein sequence ID" value="CAI3997956.1"/>
    <property type="molecule type" value="Genomic_DNA"/>
</dbReference>
<dbReference type="SUPFAM" id="SSF53098">
    <property type="entry name" value="Ribonuclease H-like"/>
    <property type="match status" value="1"/>
</dbReference>
<feature type="compositionally biased region" description="Basic and acidic residues" evidence="1">
    <location>
        <begin position="153"/>
        <end position="162"/>
    </location>
</feature>